<accession>A0ABT0M5I5</accession>
<reference evidence="1 2" key="1">
    <citation type="submission" date="2022-05" db="EMBL/GenBank/DDBJ databases">
        <title>Seasonal and diel survey of microbial diversity of the Tyrrhenian coast.</title>
        <authorList>
            <person name="Gattoni G."/>
            <person name="Corral P."/>
        </authorList>
    </citation>
    <scope>NUCLEOTIDE SEQUENCE [LARGE SCALE GENOMIC DNA]</scope>
    <source>
        <strain evidence="1 2">V10</strain>
    </source>
</reference>
<protein>
    <submittedName>
        <fullName evidence="1">Uncharacterized protein</fullName>
    </submittedName>
</protein>
<dbReference type="Proteomes" id="UP001202550">
    <property type="component" value="Unassembled WGS sequence"/>
</dbReference>
<keyword evidence="2" id="KW-1185">Reference proteome</keyword>
<gene>
    <name evidence="1" type="ORF">M3N55_15435</name>
</gene>
<dbReference type="RefSeq" id="WP_249060749.1">
    <property type="nucleotide sequence ID" value="NZ_JALZWP010000024.1"/>
</dbReference>
<dbReference type="EMBL" id="JALZWP010000024">
    <property type="protein sequence ID" value="MCL1630117.1"/>
    <property type="molecule type" value="Genomic_DNA"/>
</dbReference>
<proteinExistence type="predicted"/>
<comment type="caution">
    <text evidence="1">The sequence shown here is derived from an EMBL/GenBank/DDBJ whole genome shotgun (WGS) entry which is preliminary data.</text>
</comment>
<sequence length="92" mass="10495">MTYISLGIGNRELCDLPIFSFGDYGLQCEREKEYRVYLLMLKSSSTHLQRTHASISSFGRSRTIRVAFNRDHAAEQVGRITRVFHGLTGVID</sequence>
<evidence type="ECO:0000313" key="2">
    <source>
        <dbReference type="Proteomes" id="UP001202550"/>
    </source>
</evidence>
<name>A0ABT0M5I5_9RHOB</name>
<evidence type="ECO:0000313" key="1">
    <source>
        <dbReference type="EMBL" id="MCL1630117.1"/>
    </source>
</evidence>
<organism evidence="1 2">
    <name type="scientific">Roseinatronobacter domitianus</name>
    <dbReference type="NCBI Taxonomy" id="2940293"/>
    <lineage>
        <taxon>Bacteria</taxon>
        <taxon>Pseudomonadati</taxon>
        <taxon>Pseudomonadota</taxon>
        <taxon>Alphaproteobacteria</taxon>
        <taxon>Rhodobacterales</taxon>
        <taxon>Paracoccaceae</taxon>
        <taxon>Roseinatronobacter</taxon>
    </lineage>
</organism>